<keyword evidence="3" id="KW-1185">Reference proteome</keyword>
<reference evidence="2 3" key="1">
    <citation type="submission" date="2021-07" db="EMBL/GenBank/DDBJ databases">
        <title>Mesonia aestuariivivens sp. nov., isolated from a tidal flat.</title>
        <authorList>
            <person name="Kim Y.-O."/>
            <person name="Yoon J.-H."/>
        </authorList>
    </citation>
    <scope>NUCLEOTIDE SEQUENCE [LARGE SCALE GENOMIC DNA]</scope>
    <source>
        <strain evidence="2 3">JHPTF-M18</strain>
    </source>
</reference>
<protein>
    <submittedName>
        <fullName evidence="2">DUF45 domain-containing protein</fullName>
    </submittedName>
</protein>
<organism evidence="2 3">
    <name type="scientific">Mesonia aestuariivivens</name>
    <dbReference type="NCBI Taxonomy" id="2796128"/>
    <lineage>
        <taxon>Bacteria</taxon>
        <taxon>Pseudomonadati</taxon>
        <taxon>Bacteroidota</taxon>
        <taxon>Flavobacteriia</taxon>
        <taxon>Flavobacteriales</taxon>
        <taxon>Flavobacteriaceae</taxon>
        <taxon>Mesonia</taxon>
    </lineage>
</organism>
<proteinExistence type="predicted"/>
<dbReference type="Proteomes" id="UP000719267">
    <property type="component" value="Unassembled WGS sequence"/>
</dbReference>
<name>A0ABS6VZT0_9FLAO</name>
<evidence type="ECO:0000313" key="3">
    <source>
        <dbReference type="Proteomes" id="UP000719267"/>
    </source>
</evidence>
<evidence type="ECO:0000313" key="2">
    <source>
        <dbReference type="EMBL" id="MBW2961095.1"/>
    </source>
</evidence>
<accession>A0ABS6VZT0</accession>
<sequence length="36" mass="4464">MCHFVVPNHNKDFYHILSLIMPNWRRWKNLLEVKLA</sequence>
<dbReference type="InterPro" id="IPR002725">
    <property type="entry name" value="YgjP-like_metallopeptidase"/>
</dbReference>
<dbReference type="RefSeq" id="WP_219039381.1">
    <property type="nucleotide sequence ID" value="NZ_JAHWDF010000004.1"/>
</dbReference>
<feature type="domain" description="YgjP-like metallopeptidase" evidence="1">
    <location>
        <begin position="1"/>
        <end position="32"/>
    </location>
</feature>
<comment type="caution">
    <text evidence="2">The sequence shown here is derived from an EMBL/GenBank/DDBJ whole genome shotgun (WGS) entry which is preliminary data.</text>
</comment>
<dbReference type="Pfam" id="PF01863">
    <property type="entry name" value="YgjP-like"/>
    <property type="match status" value="1"/>
</dbReference>
<dbReference type="EMBL" id="JAHWDF010000004">
    <property type="protein sequence ID" value="MBW2961095.1"/>
    <property type="molecule type" value="Genomic_DNA"/>
</dbReference>
<evidence type="ECO:0000259" key="1">
    <source>
        <dbReference type="Pfam" id="PF01863"/>
    </source>
</evidence>
<gene>
    <name evidence="2" type="ORF">KW502_04700</name>
</gene>